<organism evidence="3 4">
    <name type="scientific">Leptosia nina</name>
    <dbReference type="NCBI Taxonomy" id="320188"/>
    <lineage>
        <taxon>Eukaryota</taxon>
        <taxon>Metazoa</taxon>
        <taxon>Ecdysozoa</taxon>
        <taxon>Arthropoda</taxon>
        <taxon>Hexapoda</taxon>
        <taxon>Insecta</taxon>
        <taxon>Pterygota</taxon>
        <taxon>Neoptera</taxon>
        <taxon>Endopterygota</taxon>
        <taxon>Lepidoptera</taxon>
        <taxon>Glossata</taxon>
        <taxon>Ditrysia</taxon>
        <taxon>Papilionoidea</taxon>
        <taxon>Pieridae</taxon>
        <taxon>Pierinae</taxon>
        <taxon>Leptosia</taxon>
    </lineage>
</organism>
<proteinExistence type="predicted"/>
<accession>A0AAV1JZH1</accession>
<feature type="chain" id="PRO_5043584080" evidence="2">
    <location>
        <begin position="19"/>
        <end position="225"/>
    </location>
</feature>
<keyword evidence="4" id="KW-1185">Reference proteome</keyword>
<dbReference type="EMBL" id="CAVLEF010000240">
    <property type="protein sequence ID" value="CAK1553824.1"/>
    <property type="molecule type" value="Genomic_DNA"/>
</dbReference>
<feature type="region of interest" description="Disordered" evidence="1">
    <location>
        <begin position="126"/>
        <end position="153"/>
    </location>
</feature>
<gene>
    <name evidence="3" type="ORF">LNINA_LOCUS12792</name>
</gene>
<reference evidence="3 4" key="1">
    <citation type="submission" date="2023-11" db="EMBL/GenBank/DDBJ databases">
        <authorList>
            <person name="Okamura Y."/>
        </authorList>
    </citation>
    <scope>NUCLEOTIDE SEQUENCE [LARGE SCALE GENOMIC DNA]</scope>
</reference>
<dbReference type="AlphaFoldDB" id="A0AAV1JZH1"/>
<sequence>MRWYVFLHFIVHISILDAARSNLDFSRAFIWLDSFLPANLTDISEALGETTTTPPPPEGRDELGLGESTRCRTENVTDGQCVPFTSCTDAMDTTRRRIYILNDGDIDCPHNLLVCCPDENVLHEETTNTDDDEEVERPPLPPPPPEGRDELGLGESTRCRTENVTDGQCVPFTSCTDAMDTTRRRIYILNDGDIDCPHNLLVCCPDENVLHEETTNTDDDEEVVR</sequence>
<evidence type="ECO:0000313" key="3">
    <source>
        <dbReference type="EMBL" id="CAK1553824.1"/>
    </source>
</evidence>
<evidence type="ECO:0000313" key="4">
    <source>
        <dbReference type="Proteomes" id="UP001497472"/>
    </source>
</evidence>
<feature type="signal peptide" evidence="2">
    <location>
        <begin position="1"/>
        <end position="18"/>
    </location>
</feature>
<evidence type="ECO:0000256" key="2">
    <source>
        <dbReference type="SAM" id="SignalP"/>
    </source>
</evidence>
<protein>
    <submittedName>
        <fullName evidence="3">Uncharacterized protein</fullName>
    </submittedName>
</protein>
<comment type="caution">
    <text evidence="3">The sequence shown here is derived from an EMBL/GenBank/DDBJ whole genome shotgun (WGS) entry which is preliminary data.</text>
</comment>
<dbReference type="Proteomes" id="UP001497472">
    <property type="component" value="Unassembled WGS sequence"/>
</dbReference>
<keyword evidence="2" id="KW-0732">Signal</keyword>
<name>A0AAV1JZH1_9NEOP</name>
<evidence type="ECO:0000256" key="1">
    <source>
        <dbReference type="SAM" id="MobiDB-lite"/>
    </source>
</evidence>